<feature type="disulfide bond" evidence="10">
    <location>
        <begin position="13"/>
        <end position="25"/>
    </location>
</feature>
<dbReference type="InterPro" id="IPR023415">
    <property type="entry name" value="LDLR_class-A_CS"/>
</dbReference>
<organism evidence="12 13">
    <name type="scientific">Armadillidium nasatum</name>
    <dbReference type="NCBI Taxonomy" id="96803"/>
    <lineage>
        <taxon>Eukaryota</taxon>
        <taxon>Metazoa</taxon>
        <taxon>Ecdysozoa</taxon>
        <taxon>Arthropoda</taxon>
        <taxon>Crustacea</taxon>
        <taxon>Multicrustacea</taxon>
        <taxon>Malacostraca</taxon>
        <taxon>Eumalacostraca</taxon>
        <taxon>Peracarida</taxon>
        <taxon>Isopoda</taxon>
        <taxon>Oniscidea</taxon>
        <taxon>Crinocheta</taxon>
        <taxon>Armadillidiidae</taxon>
        <taxon>Armadillidium</taxon>
    </lineage>
</organism>
<dbReference type="SMART" id="SM00135">
    <property type="entry name" value="LY"/>
    <property type="match status" value="4"/>
</dbReference>
<gene>
    <name evidence="12" type="ORF">Anas_07530</name>
</gene>
<evidence type="ECO:0000256" key="9">
    <source>
        <dbReference type="ARBA" id="ARBA00023180"/>
    </source>
</evidence>
<feature type="repeat" description="LDL-receptor class B" evidence="11">
    <location>
        <begin position="247"/>
        <end position="292"/>
    </location>
</feature>
<dbReference type="GO" id="GO:0006897">
    <property type="term" value="P:endocytosis"/>
    <property type="evidence" value="ECO:0007669"/>
    <property type="project" value="UniProtKB-KW"/>
</dbReference>
<dbReference type="GO" id="GO:0005886">
    <property type="term" value="C:plasma membrane"/>
    <property type="evidence" value="ECO:0007669"/>
    <property type="project" value="TreeGrafter"/>
</dbReference>
<feature type="repeat" description="LDL-receptor class B" evidence="11">
    <location>
        <begin position="204"/>
        <end position="246"/>
    </location>
</feature>
<keyword evidence="2" id="KW-0245">EGF-like domain</keyword>
<proteinExistence type="predicted"/>
<accession>A0A5N5TGK9</accession>
<dbReference type="PROSITE" id="PS01209">
    <property type="entry name" value="LDLRA_1"/>
    <property type="match status" value="1"/>
</dbReference>
<dbReference type="GO" id="GO:0042813">
    <property type="term" value="F:Wnt receptor activity"/>
    <property type="evidence" value="ECO:0007669"/>
    <property type="project" value="TreeGrafter"/>
</dbReference>
<keyword evidence="7 10" id="KW-1015">Disulfide bond</keyword>
<keyword evidence="3" id="KW-0254">Endocytosis</keyword>
<evidence type="ECO:0000256" key="6">
    <source>
        <dbReference type="ARBA" id="ARBA00023136"/>
    </source>
</evidence>
<dbReference type="EMBL" id="SEYY01001112">
    <property type="protein sequence ID" value="KAB7505773.1"/>
    <property type="molecule type" value="Genomic_DNA"/>
</dbReference>
<dbReference type="Proteomes" id="UP000326759">
    <property type="component" value="Unassembled WGS sequence"/>
</dbReference>
<dbReference type="SUPFAM" id="SSF63825">
    <property type="entry name" value="YWTD domain"/>
    <property type="match status" value="1"/>
</dbReference>
<dbReference type="PROSITE" id="PS51120">
    <property type="entry name" value="LDLRB"/>
    <property type="match status" value="3"/>
</dbReference>
<evidence type="ECO:0000313" key="12">
    <source>
        <dbReference type="EMBL" id="KAB7505773.1"/>
    </source>
</evidence>
<reference evidence="12 13" key="1">
    <citation type="journal article" date="2019" name="PLoS Biol.">
        <title>Sex chromosomes control vertical transmission of feminizing Wolbachia symbionts in an isopod.</title>
        <authorList>
            <person name="Becking T."/>
            <person name="Chebbi M.A."/>
            <person name="Giraud I."/>
            <person name="Moumen B."/>
            <person name="Laverre T."/>
            <person name="Caubet Y."/>
            <person name="Peccoud J."/>
            <person name="Gilbert C."/>
            <person name="Cordaux R."/>
        </authorList>
    </citation>
    <scope>NUCLEOTIDE SEQUENCE [LARGE SCALE GENOMIC DNA]</scope>
    <source>
        <strain evidence="12">ANa2</strain>
        <tissue evidence="12">Whole body excluding digestive tract and cuticle</tissue>
    </source>
</reference>
<evidence type="ECO:0000256" key="10">
    <source>
        <dbReference type="PROSITE-ProRule" id="PRU00124"/>
    </source>
</evidence>
<dbReference type="PANTHER" id="PTHR46513:SF13">
    <property type="entry name" value="EGF-LIKE DOMAIN-CONTAINING PROTEIN"/>
    <property type="match status" value="1"/>
</dbReference>
<protein>
    <submittedName>
        <fullName evidence="12">Uncharacterized protein</fullName>
    </submittedName>
</protein>
<dbReference type="PANTHER" id="PTHR46513">
    <property type="entry name" value="VITELLOGENIN RECEPTOR-LIKE PROTEIN-RELATED-RELATED"/>
    <property type="match status" value="1"/>
</dbReference>
<evidence type="ECO:0000256" key="11">
    <source>
        <dbReference type="PROSITE-ProRule" id="PRU00461"/>
    </source>
</evidence>
<keyword evidence="9" id="KW-0325">Glycoprotein</keyword>
<dbReference type="SUPFAM" id="SSF57424">
    <property type="entry name" value="LDL receptor-like module"/>
    <property type="match status" value="1"/>
</dbReference>
<dbReference type="Gene3D" id="4.10.400.10">
    <property type="entry name" value="Low-density Lipoprotein Receptor"/>
    <property type="match status" value="1"/>
</dbReference>
<dbReference type="Pfam" id="PF00058">
    <property type="entry name" value="Ldl_recept_b"/>
    <property type="match status" value="2"/>
</dbReference>
<evidence type="ECO:0000256" key="4">
    <source>
        <dbReference type="ARBA" id="ARBA00022729"/>
    </source>
</evidence>
<feature type="disulfide bond" evidence="10">
    <location>
        <begin position="20"/>
        <end position="38"/>
    </location>
</feature>
<dbReference type="Gene3D" id="2.10.25.10">
    <property type="entry name" value="Laminin"/>
    <property type="match status" value="1"/>
</dbReference>
<evidence type="ECO:0000256" key="7">
    <source>
        <dbReference type="ARBA" id="ARBA00023157"/>
    </source>
</evidence>
<evidence type="ECO:0000256" key="5">
    <source>
        <dbReference type="ARBA" id="ARBA00022737"/>
    </source>
</evidence>
<dbReference type="FunFam" id="2.120.10.30:FF:000241">
    <property type="entry name" value="Low-density lipoprotein receptor-related protein 6"/>
    <property type="match status" value="1"/>
</dbReference>
<dbReference type="AlphaFoldDB" id="A0A5N5TGK9"/>
<dbReference type="OrthoDB" id="21182at2759"/>
<evidence type="ECO:0000256" key="8">
    <source>
        <dbReference type="ARBA" id="ARBA00023170"/>
    </source>
</evidence>
<feature type="disulfide bond" evidence="10">
    <location>
        <begin position="32"/>
        <end position="47"/>
    </location>
</feature>
<dbReference type="FunFam" id="4.10.400.10:FF:000011">
    <property type="entry name" value="Low-density lipoprotein receptor-related protein 1"/>
    <property type="match status" value="1"/>
</dbReference>
<name>A0A5N5TGK9_9CRUS</name>
<sequence length="390" mass="43526">MEPMIVATGQRLCRPSQFECKNGRCISKQLVCDGYDDCTDNSDEQDCHIGCRFGQCSQICNVKKNGTHTCACAEGYTLHSWSQKNQKSCFADGNLAYMILANDNHLRKLSPYKHGNSAGILTLTEEDAPKVLIESADVLYGENPQAFWTNRHQKTLVTMSVPTTDESGSNRSGRTARDANAGYIRTLIEGLKNPKGVAVDWVTKTVYYIDAGTSTISAVTTDGKKRVTLIGTGLGHPFDIVVDPASGQIFWTDNGGLINPRIEVARMNGSYRRDLVGGAMVWPTGLAIDYPARRLYWTDTKTKTIETVRLDGSDRNIVKKFGHDEEIPYKLDVFEDLLYVTTLHTNTIYRMSKFGGRQNNLVKITQYPLKLSDVVLVQEKKQDTSRHLLH</sequence>
<dbReference type="PROSITE" id="PS50068">
    <property type="entry name" value="LDLRA_2"/>
    <property type="match status" value="1"/>
</dbReference>
<keyword evidence="8" id="KW-0675">Receptor</keyword>
<comment type="caution">
    <text evidence="12">The sequence shown here is derived from an EMBL/GenBank/DDBJ whole genome shotgun (WGS) entry which is preliminary data.</text>
</comment>
<keyword evidence="5" id="KW-0677">Repeat</keyword>
<dbReference type="InterPro" id="IPR050778">
    <property type="entry name" value="Cueball_EGF_LRP_Nidogen"/>
</dbReference>
<dbReference type="GO" id="GO:0017147">
    <property type="term" value="F:Wnt-protein binding"/>
    <property type="evidence" value="ECO:0007669"/>
    <property type="project" value="TreeGrafter"/>
</dbReference>
<evidence type="ECO:0000256" key="3">
    <source>
        <dbReference type="ARBA" id="ARBA00022583"/>
    </source>
</evidence>
<evidence type="ECO:0000313" key="13">
    <source>
        <dbReference type="Proteomes" id="UP000326759"/>
    </source>
</evidence>
<keyword evidence="4" id="KW-0732">Signal</keyword>
<dbReference type="InterPro" id="IPR000033">
    <property type="entry name" value="LDLR_classB_rpt"/>
</dbReference>
<evidence type="ECO:0000256" key="2">
    <source>
        <dbReference type="ARBA" id="ARBA00022536"/>
    </source>
</evidence>
<feature type="repeat" description="LDL-receptor class B" evidence="11">
    <location>
        <begin position="293"/>
        <end position="335"/>
    </location>
</feature>
<comment type="subcellular location">
    <subcellularLocation>
        <location evidence="1">Membrane</location>
        <topology evidence="1">Single-pass membrane protein</topology>
    </subcellularLocation>
</comment>
<dbReference type="Gene3D" id="2.120.10.30">
    <property type="entry name" value="TolB, C-terminal domain"/>
    <property type="match status" value="1"/>
</dbReference>
<dbReference type="InterPro" id="IPR011042">
    <property type="entry name" value="6-blade_b-propeller_TolB-like"/>
</dbReference>
<dbReference type="SMART" id="SM00192">
    <property type="entry name" value="LDLa"/>
    <property type="match status" value="1"/>
</dbReference>
<dbReference type="InterPro" id="IPR036055">
    <property type="entry name" value="LDL_receptor-like_sf"/>
</dbReference>
<evidence type="ECO:0000256" key="1">
    <source>
        <dbReference type="ARBA" id="ARBA00004167"/>
    </source>
</evidence>
<dbReference type="InterPro" id="IPR002172">
    <property type="entry name" value="LDrepeatLR_classA_rpt"/>
</dbReference>
<keyword evidence="6" id="KW-0472">Membrane</keyword>
<keyword evidence="13" id="KW-1185">Reference proteome</keyword>
<dbReference type="CDD" id="cd00112">
    <property type="entry name" value="LDLa"/>
    <property type="match status" value="1"/>
</dbReference>
<dbReference type="GO" id="GO:0060070">
    <property type="term" value="P:canonical Wnt signaling pathway"/>
    <property type="evidence" value="ECO:0007669"/>
    <property type="project" value="TreeGrafter"/>
</dbReference>
<dbReference type="Pfam" id="PF00057">
    <property type="entry name" value="Ldl_recept_a"/>
    <property type="match status" value="1"/>
</dbReference>